<organism evidence="2 3">
    <name type="scientific">Rhodonellum ikkaensis</name>
    <dbReference type="NCBI Taxonomy" id="336829"/>
    <lineage>
        <taxon>Bacteria</taxon>
        <taxon>Pseudomonadati</taxon>
        <taxon>Bacteroidota</taxon>
        <taxon>Cytophagia</taxon>
        <taxon>Cytophagales</taxon>
        <taxon>Cytophagaceae</taxon>
        <taxon>Rhodonellum</taxon>
    </lineage>
</organism>
<protein>
    <submittedName>
        <fullName evidence="2">Uncharacterized protein</fullName>
    </submittedName>
</protein>
<reference evidence="2 3" key="1">
    <citation type="submission" date="2016-10" db="EMBL/GenBank/DDBJ databases">
        <authorList>
            <person name="Varghese N."/>
            <person name="Submissions S."/>
        </authorList>
    </citation>
    <scope>NUCLEOTIDE SEQUENCE [LARGE SCALE GENOMIC DNA]</scope>
    <source>
        <strain evidence="2 3">DSM 17997</strain>
    </source>
</reference>
<name>A0A1H3S879_9BACT</name>
<feature type="transmembrane region" description="Helical" evidence="1">
    <location>
        <begin position="141"/>
        <end position="160"/>
    </location>
</feature>
<keyword evidence="1" id="KW-0472">Membrane</keyword>
<keyword evidence="3" id="KW-1185">Reference proteome</keyword>
<feature type="transmembrane region" description="Helical" evidence="1">
    <location>
        <begin position="12"/>
        <end position="33"/>
    </location>
</feature>
<evidence type="ECO:0000313" key="3">
    <source>
        <dbReference type="Proteomes" id="UP000199663"/>
    </source>
</evidence>
<sequence>MKNFLERFSSGKNILILFVAFFVFNMFLFPYYIPIIEPLDLKFAYSSKQAYQLIEGYGETDRQIYANGLIYIDFVYPVIYGLMFSFLLFRIKKSVILAQIPLLASLADFIENIGIITLLQYFPGKNLLLAGMTSMFTTLKWFSIMASLSILAILLVQKLIKKPQTVEL</sequence>
<proteinExistence type="predicted"/>
<dbReference type="Proteomes" id="UP000199663">
    <property type="component" value="Unassembled WGS sequence"/>
</dbReference>
<feature type="transmembrane region" description="Helical" evidence="1">
    <location>
        <begin position="101"/>
        <end position="121"/>
    </location>
</feature>
<dbReference type="EMBL" id="FNQC01000010">
    <property type="protein sequence ID" value="SDZ33339.1"/>
    <property type="molecule type" value="Genomic_DNA"/>
</dbReference>
<feature type="transmembrane region" description="Helical" evidence="1">
    <location>
        <begin position="69"/>
        <end position="89"/>
    </location>
</feature>
<comment type="caution">
    <text evidence="2">The sequence shown here is derived from an EMBL/GenBank/DDBJ whole genome shotgun (WGS) entry which is preliminary data.</text>
</comment>
<keyword evidence="1" id="KW-0812">Transmembrane</keyword>
<accession>A0A1H3S879</accession>
<gene>
    <name evidence="2" type="ORF">SAMN05444412_110137</name>
</gene>
<dbReference type="RefSeq" id="WP_019598679.1">
    <property type="nucleotide sequence ID" value="NZ_FNQC01000010.1"/>
</dbReference>
<evidence type="ECO:0000313" key="2">
    <source>
        <dbReference type="EMBL" id="SDZ33339.1"/>
    </source>
</evidence>
<evidence type="ECO:0000256" key="1">
    <source>
        <dbReference type="SAM" id="Phobius"/>
    </source>
</evidence>
<keyword evidence="1" id="KW-1133">Transmembrane helix</keyword>